<keyword evidence="3 8" id="KW-1134">Transmembrane beta strand</keyword>
<dbReference type="SUPFAM" id="SSF49464">
    <property type="entry name" value="Carboxypeptidase regulatory domain-like"/>
    <property type="match status" value="1"/>
</dbReference>
<keyword evidence="6 8" id="KW-0472">Membrane</keyword>
<gene>
    <name evidence="13" type="ORF">H2O64_14065</name>
</gene>
<dbReference type="InterPro" id="IPR023996">
    <property type="entry name" value="TonB-dep_OMP_SusC/RagA"/>
</dbReference>
<dbReference type="InterPro" id="IPR023997">
    <property type="entry name" value="TonB-dep_OMP_SusC/RagA_CS"/>
</dbReference>
<evidence type="ECO:0000259" key="11">
    <source>
        <dbReference type="Pfam" id="PF00593"/>
    </source>
</evidence>
<evidence type="ECO:0000256" key="8">
    <source>
        <dbReference type="PROSITE-ProRule" id="PRU01360"/>
    </source>
</evidence>
<keyword evidence="14" id="KW-1185">Reference proteome</keyword>
<dbReference type="Gene3D" id="2.60.40.1120">
    <property type="entry name" value="Carboxypeptidase-like, regulatory domain"/>
    <property type="match status" value="1"/>
</dbReference>
<evidence type="ECO:0000313" key="14">
    <source>
        <dbReference type="Proteomes" id="UP000619238"/>
    </source>
</evidence>
<dbReference type="Proteomes" id="UP000619238">
    <property type="component" value="Unassembled WGS sequence"/>
</dbReference>
<keyword evidence="5 9" id="KW-0798">TonB box</keyword>
<proteinExistence type="inferred from homology"/>
<feature type="signal peptide" evidence="10">
    <location>
        <begin position="1"/>
        <end position="22"/>
    </location>
</feature>
<comment type="similarity">
    <text evidence="8 9">Belongs to the TonB-dependent receptor family.</text>
</comment>
<evidence type="ECO:0000256" key="7">
    <source>
        <dbReference type="ARBA" id="ARBA00023237"/>
    </source>
</evidence>
<dbReference type="Pfam" id="PF13715">
    <property type="entry name" value="CarbopepD_reg_2"/>
    <property type="match status" value="1"/>
</dbReference>
<keyword evidence="4 8" id="KW-0812">Transmembrane</keyword>
<sequence>MRTKFSGILTLFLALFVQILFAQQQTVSGTVTDDTGLPLPGATVLIEGTNTGKTTDFDGNYSIKANNGQTLVFSYVGFTSQKIKVTSATINVQLKQGEALEAVTIVAYGGAVNSAKVASAIATVDGSTIEQVPINSLDQILQGAAAGVSVNTGSGQPGQSGTILIRGRGSLQGDIEPLFVIDGVPVDQDNFRSLNQNDIESLSVLKDAAATAIYGNRGSGGVVIVTTKKGKKGSGLNIQYRTLYGVAVKPKTRFEVMNASQFLTFQRDLLPGNQFGDSLSDTQIAAISAQTNTNWSDIFFQQGTTLSHELSISTGSENTSSYTSLQYYKQEGITLGSDLKRFSFRNNFNGSSESKKFNYGTTLTLNYSVNNFIVDATRGGNTGGQLDNPFIVPYIGLPYLSPYNPDGSLNLVGTQGSGALNADGTVNASGANGFVNTAFLALNTARLNTDQENEFKAVGSISADYNFAKNLTAGGSVGIDYTNIELLQITAPGSIRGLITPSQASEEKGSQSETFFRDANFIANAFLRYQNDITEDLSVTASLYGEYNYSNTQSAGFTAFGLNPALPGSGSGFTAGNTAEFPADSNGDGVDDPEDQVFNYIPGVASSESEIALASVFATAAIDYQGKYGIEATIRRDQTSRFPKNPTGTFWSVAGRWNIDNEDFMSEVDVISTLKLRVSYGVVGNQNVGSRYQGLQTVNAGPSYQLGTGYNLGTLVDENIKWETANKFNVGLSFGLWNNRLSGELDYYREVTKDLFSQKLLSVAGTGYNQVTANVADMSNTGVDLQIAYDILRKSATNPWSVKIFANGNYNKNEVERLPGGFTGNTLRVAEGRPANTWHQVRWAGVDPSNGQPLYLDINGDITNVFNPDDAVYLDKNFDPTYTGGFGADISYKGFTLSSLFSFVADRYRQNSSLAIVEDVGLAGFANQSTTILNAWTTPGQVTDIPSLSFGGLRAVDGDRYIEDASFLRLRNVTLSYTVDSKILEKTNILSGMRIFVQGTNLVTWTKWRGFDPESNQSTGFFDYPVPRTFSLGFDLNF</sequence>
<dbReference type="Pfam" id="PF00593">
    <property type="entry name" value="TonB_dep_Rec_b-barrel"/>
    <property type="match status" value="1"/>
</dbReference>
<evidence type="ECO:0000256" key="6">
    <source>
        <dbReference type="ARBA" id="ARBA00023136"/>
    </source>
</evidence>
<reference evidence="13 14" key="1">
    <citation type="submission" date="2020-07" db="EMBL/GenBank/DDBJ databases">
        <title>Description of Kordia aestuariivivens sp. nov., isolated from a tidal flat.</title>
        <authorList>
            <person name="Park S."/>
            <person name="Yoon J.-H."/>
        </authorList>
    </citation>
    <scope>NUCLEOTIDE SEQUENCE [LARGE SCALE GENOMIC DNA]</scope>
    <source>
        <strain evidence="13 14">YSTF-M3</strain>
    </source>
</reference>
<dbReference type="RefSeq" id="WP_187562843.1">
    <property type="nucleotide sequence ID" value="NZ_JACGWS010000008.1"/>
</dbReference>
<name>A0ABR7QBM1_9FLAO</name>
<evidence type="ECO:0000256" key="4">
    <source>
        <dbReference type="ARBA" id="ARBA00022692"/>
    </source>
</evidence>
<organism evidence="13 14">
    <name type="scientific">Kordia aestuariivivens</name>
    <dbReference type="NCBI Taxonomy" id="2759037"/>
    <lineage>
        <taxon>Bacteria</taxon>
        <taxon>Pseudomonadati</taxon>
        <taxon>Bacteroidota</taxon>
        <taxon>Flavobacteriia</taxon>
        <taxon>Flavobacteriales</taxon>
        <taxon>Flavobacteriaceae</taxon>
        <taxon>Kordia</taxon>
    </lineage>
</organism>
<evidence type="ECO:0000256" key="5">
    <source>
        <dbReference type="ARBA" id="ARBA00023077"/>
    </source>
</evidence>
<evidence type="ECO:0000256" key="9">
    <source>
        <dbReference type="RuleBase" id="RU003357"/>
    </source>
</evidence>
<feature type="domain" description="TonB-dependent receptor-like beta-barrel" evidence="11">
    <location>
        <begin position="427"/>
        <end position="899"/>
    </location>
</feature>
<dbReference type="InterPro" id="IPR039426">
    <property type="entry name" value="TonB-dep_rcpt-like"/>
</dbReference>
<feature type="chain" id="PRO_5045282050" evidence="10">
    <location>
        <begin position="23"/>
        <end position="1038"/>
    </location>
</feature>
<dbReference type="NCBIfam" id="TIGR04056">
    <property type="entry name" value="OMP_RagA_SusC"/>
    <property type="match status" value="1"/>
</dbReference>
<dbReference type="InterPro" id="IPR012910">
    <property type="entry name" value="Plug_dom"/>
</dbReference>
<feature type="domain" description="TonB-dependent receptor plug" evidence="12">
    <location>
        <begin position="116"/>
        <end position="222"/>
    </location>
</feature>
<keyword evidence="10" id="KW-0732">Signal</keyword>
<dbReference type="InterPro" id="IPR037066">
    <property type="entry name" value="Plug_dom_sf"/>
</dbReference>
<dbReference type="Gene3D" id="2.170.130.10">
    <property type="entry name" value="TonB-dependent receptor, plug domain"/>
    <property type="match status" value="1"/>
</dbReference>
<comment type="subcellular location">
    <subcellularLocation>
        <location evidence="1 8">Cell outer membrane</location>
        <topology evidence="1 8">Multi-pass membrane protein</topology>
    </subcellularLocation>
</comment>
<dbReference type="Gene3D" id="2.40.170.20">
    <property type="entry name" value="TonB-dependent receptor, beta-barrel domain"/>
    <property type="match status" value="1"/>
</dbReference>
<evidence type="ECO:0000256" key="1">
    <source>
        <dbReference type="ARBA" id="ARBA00004571"/>
    </source>
</evidence>
<dbReference type="PROSITE" id="PS52016">
    <property type="entry name" value="TONB_DEPENDENT_REC_3"/>
    <property type="match status" value="1"/>
</dbReference>
<evidence type="ECO:0000256" key="2">
    <source>
        <dbReference type="ARBA" id="ARBA00022448"/>
    </source>
</evidence>
<dbReference type="EMBL" id="JACGWS010000008">
    <property type="protein sequence ID" value="MBC8755798.1"/>
    <property type="molecule type" value="Genomic_DNA"/>
</dbReference>
<protein>
    <submittedName>
        <fullName evidence="13">SusC/RagA family TonB-linked outer membrane protein</fullName>
    </submittedName>
</protein>
<dbReference type="InterPro" id="IPR000531">
    <property type="entry name" value="Beta-barrel_TonB"/>
</dbReference>
<comment type="caution">
    <text evidence="13">The sequence shown here is derived from an EMBL/GenBank/DDBJ whole genome shotgun (WGS) entry which is preliminary data.</text>
</comment>
<evidence type="ECO:0000256" key="10">
    <source>
        <dbReference type="SAM" id="SignalP"/>
    </source>
</evidence>
<dbReference type="InterPro" id="IPR036942">
    <property type="entry name" value="Beta-barrel_TonB_sf"/>
</dbReference>
<dbReference type="SUPFAM" id="SSF56935">
    <property type="entry name" value="Porins"/>
    <property type="match status" value="1"/>
</dbReference>
<accession>A0ABR7QBM1</accession>
<keyword evidence="2 8" id="KW-0813">Transport</keyword>
<dbReference type="Pfam" id="PF07715">
    <property type="entry name" value="Plug"/>
    <property type="match status" value="1"/>
</dbReference>
<keyword evidence="7 8" id="KW-0998">Cell outer membrane</keyword>
<dbReference type="InterPro" id="IPR008969">
    <property type="entry name" value="CarboxyPept-like_regulatory"/>
</dbReference>
<evidence type="ECO:0000256" key="3">
    <source>
        <dbReference type="ARBA" id="ARBA00022452"/>
    </source>
</evidence>
<evidence type="ECO:0000313" key="13">
    <source>
        <dbReference type="EMBL" id="MBC8755798.1"/>
    </source>
</evidence>
<evidence type="ECO:0000259" key="12">
    <source>
        <dbReference type="Pfam" id="PF07715"/>
    </source>
</evidence>
<dbReference type="NCBIfam" id="TIGR04057">
    <property type="entry name" value="SusC_RagA_signa"/>
    <property type="match status" value="1"/>
</dbReference>